<dbReference type="AlphaFoldDB" id="A0A917BRK8"/>
<dbReference type="RefSeq" id="WP_188780275.1">
    <property type="nucleotide sequence ID" value="NZ_BMKQ01000001.1"/>
</dbReference>
<dbReference type="InterPro" id="IPR029044">
    <property type="entry name" value="Nucleotide-diphossugar_trans"/>
</dbReference>
<proteinExistence type="predicted"/>
<accession>A0A917BRK8</accession>
<dbReference type="EMBL" id="BMKQ01000001">
    <property type="protein sequence ID" value="GGF51839.1"/>
    <property type="molecule type" value="Genomic_DNA"/>
</dbReference>
<gene>
    <name evidence="1" type="ORF">GCM10011519_27340</name>
</gene>
<reference evidence="1" key="1">
    <citation type="journal article" date="2014" name="Int. J. Syst. Evol. Microbiol.">
        <title>Complete genome sequence of Corynebacterium casei LMG S-19264T (=DSM 44701T), isolated from a smear-ripened cheese.</title>
        <authorList>
            <consortium name="US DOE Joint Genome Institute (JGI-PGF)"/>
            <person name="Walter F."/>
            <person name="Albersmeier A."/>
            <person name="Kalinowski J."/>
            <person name="Ruckert C."/>
        </authorList>
    </citation>
    <scope>NUCLEOTIDE SEQUENCE</scope>
    <source>
        <strain evidence="1">CGMCC 1.16067</strain>
    </source>
</reference>
<evidence type="ECO:0000313" key="1">
    <source>
        <dbReference type="EMBL" id="GGF51839.1"/>
    </source>
</evidence>
<organism evidence="1 2">
    <name type="scientific">Marmoricola endophyticus</name>
    <dbReference type="NCBI Taxonomy" id="2040280"/>
    <lineage>
        <taxon>Bacteria</taxon>
        <taxon>Bacillati</taxon>
        <taxon>Actinomycetota</taxon>
        <taxon>Actinomycetes</taxon>
        <taxon>Propionibacteriales</taxon>
        <taxon>Nocardioidaceae</taxon>
        <taxon>Marmoricola</taxon>
    </lineage>
</organism>
<dbReference type="Proteomes" id="UP000649179">
    <property type="component" value="Unassembled WGS sequence"/>
</dbReference>
<sequence>MIDHARLVAHARARVRHRPVGFDPAMPVFVVCRDRVSSLLRLLGWLDDEGMTNIVLVDNASTYPPLLRFYERTHHRVVRLGANLGHHAAWDAGLVDSVAGRKPYVVTDPDVVPEEAAHGAVRTFIRLLNRHPTYVKVGFGLRIDDLPDQYAGKQDVLDWEASAWQHAIGPEVFHAPIDTTFAVYRPSVRAPTLGPAIRTGGRLVARHEPWYVDSARLDEEERYYRDHARADVTTWAGPTGSP</sequence>
<comment type="caution">
    <text evidence="1">The sequence shown here is derived from an EMBL/GenBank/DDBJ whole genome shotgun (WGS) entry which is preliminary data.</text>
</comment>
<evidence type="ECO:0000313" key="2">
    <source>
        <dbReference type="Proteomes" id="UP000649179"/>
    </source>
</evidence>
<dbReference type="SUPFAM" id="SSF53448">
    <property type="entry name" value="Nucleotide-diphospho-sugar transferases"/>
    <property type="match status" value="1"/>
</dbReference>
<protein>
    <recommendedName>
        <fullName evidence="3">Glycosyltransferase</fullName>
    </recommendedName>
</protein>
<evidence type="ECO:0008006" key="3">
    <source>
        <dbReference type="Google" id="ProtNLM"/>
    </source>
</evidence>
<name>A0A917BRK8_9ACTN</name>
<reference evidence="1" key="2">
    <citation type="submission" date="2020-09" db="EMBL/GenBank/DDBJ databases">
        <authorList>
            <person name="Sun Q."/>
            <person name="Zhou Y."/>
        </authorList>
    </citation>
    <scope>NUCLEOTIDE SEQUENCE</scope>
    <source>
        <strain evidence="1">CGMCC 1.16067</strain>
    </source>
</reference>
<keyword evidence="2" id="KW-1185">Reference proteome</keyword>